<dbReference type="OrthoDB" id="410104at2759"/>
<dbReference type="EMBL" id="BGZK01001164">
    <property type="protein sequence ID" value="GBP73170.1"/>
    <property type="molecule type" value="Genomic_DNA"/>
</dbReference>
<dbReference type="AlphaFoldDB" id="A0A4C1YDQ6"/>
<gene>
    <name evidence="1" type="ORF">EVAR_59059_1</name>
</gene>
<keyword evidence="2" id="KW-1185">Reference proteome</keyword>
<dbReference type="STRING" id="151549.A0A4C1YDQ6"/>
<reference evidence="1 2" key="1">
    <citation type="journal article" date="2019" name="Commun. Biol.">
        <title>The bagworm genome reveals a unique fibroin gene that provides high tensile strength.</title>
        <authorList>
            <person name="Kono N."/>
            <person name="Nakamura H."/>
            <person name="Ohtoshi R."/>
            <person name="Tomita M."/>
            <person name="Numata K."/>
            <person name="Arakawa K."/>
        </authorList>
    </citation>
    <scope>NUCLEOTIDE SEQUENCE [LARGE SCALE GENOMIC DNA]</scope>
</reference>
<dbReference type="SUPFAM" id="SSF56219">
    <property type="entry name" value="DNase I-like"/>
    <property type="match status" value="1"/>
</dbReference>
<proteinExistence type="predicted"/>
<dbReference type="Gene3D" id="3.60.10.10">
    <property type="entry name" value="Endonuclease/exonuclease/phosphatase"/>
    <property type="match status" value="1"/>
</dbReference>
<protein>
    <recommendedName>
        <fullName evidence="3">Craniofacial development protein 2</fullName>
    </recommendedName>
</protein>
<evidence type="ECO:0000313" key="2">
    <source>
        <dbReference type="Proteomes" id="UP000299102"/>
    </source>
</evidence>
<sequence>MNIKLPGYEDPWSILQIYSPTEQFDLETRYNFYLDLNRTIHEHAHKNLMVMGDFNGQIGARGPGEETVLGPFTYSNKIRSSNGEKLMNFSLGNNLTVLNSVYKKKLKEDVDVDFTRREDKK</sequence>
<dbReference type="Proteomes" id="UP000299102">
    <property type="component" value="Unassembled WGS sequence"/>
</dbReference>
<evidence type="ECO:0000313" key="1">
    <source>
        <dbReference type="EMBL" id="GBP73170.1"/>
    </source>
</evidence>
<dbReference type="InterPro" id="IPR036691">
    <property type="entry name" value="Endo/exonu/phosph_ase_sf"/>
</dbReference>
<name>A0A4C1YDQ6_EUMVA</name>
<organism evidence="1 2">
    <name type="scientific">Eumeta variegata</name>
    <name type="common">Bagworm moth</name>
    <name type="synonym">Eumeta japonica</name>
    <dbReference type="NCBI Taxonomy" id="151549"/>
    <lineage>
        <taxon>Eukaryota</taxon>
        <taxon>Metazoa</taxon>
        <taxon>Ecdysozoa</taxon>
        <taxon>Arthropoda</taxon>
        <taxon>Hexapoda</taxon>
        <taxon>Insecta</taxon>
        <taxon>Pterygota</taxon>
        <taxon>Neoptera</taxon>
        <taxon>Endopterygota</taxon>
        <taxon>Lepidoptera</taxon>
        <taxon>Glossata</taxon>
        <taxon>Ditrysia</taxon>
        <taxon>Tineoidea</taxon>
        <taxon>Psychidae</taxon>
        <taxon>Oiketicinae</taxon>
        <taxon>Eumeta</taxon>
    </lineage>
</organism>
<accession>A0A4C1YDQ6</accession>
<evidence type="ECO:0008006" key="3">
    <source>
        <dbReference type="Google" id="ProtNLM"/>
    </source>
</evidence>
<comment type="caution">
    <text evidence="1">The sequence shown here is derived from an EMBL/GenBank/DDBJ whole genome shotgun (WGS) entry which is preliminary data.</text>
</comment>